<dbReference type="Gene3D" id="3.20.80.10">
    <property type="entry name" value="Regulatory factor, effector binding domain"/>
    <property type="match status" value="1"/>
</dbReference>
<accession>A0A917H5Y5</accession>
<dbReference type="RefSeq" id="WP_188889455.1">
    <property type="nucleotide sequence ID" value="NZ_BMHY01000004.1"/>
</dbReference>
<reference evidence="1 2" key="1">
    <citation type="journal article" date="2014" name="Int. J. Syst. Evol. Microbiol.">
        <title>Complete genome sequence of Corynebacterium casei LMG S-19264T (=DSM 44701T), isolated from a smear-ripened cheese.</title>
        <authorList>
            <consortium name="US DOE Joint Genome Institute (JGI-PGF)"/>
            <person name="Walter F."/>
            <person name="Albersmeier A."/>
            <person name="Kalinowski J."/>
            <person name="Ruckert C."/>
        </authorList>
    </citation>
    <scope>NUCLEOTIDE SEQUENCE [LARGE SCALE GENOMIC DNA]</scope>
    <source>
        <strain evidence="1 2">CGMCC 1.15286</strain>
    </source>
</reference>
<gene>
    <name evidence="1" type="ORF">GCM10010918_24310</name>
</gene>
<evidence type="ECO:0000313" key="2">
    <source>
        <dbReference type="Proteomes" id="UP000600247"/>
    </source>
</evidence>
<name>A0A917H5Y5_9BACL</name>
<evidence type="ECO:0008006" key="3">
    <source>
        <dbReference type="Google" id="ProtNLM"/>
    </source>
</evidence>
<organism evidence="1 2">
    <name type="scientific">Paenibacillus radicis</name>
    <name type="common">ex Gao et al. 2016</name>
    <dbReference type="NCBI Taxonomy" id="1737354"/>
    <lineage>
        <taxon>Bacteria</taxon>
        <taxon>Bacillati</taxon>
        <taxon>Bacillota</taxon>
        <taxon>Bacilli</taxon>
        <taxon>Bacillales</taxon>
        <taxon>Paenibacillaceae</taxon>
        <taxon>Paenibacillus</taxon>
    </lineage>
</organism>
<dbReference type="EMBL" id="BMHY01000004">
    <property type="protein sequence ID" value="GGG68509.1"/>
    <property type="molecule type" value="Genomic_DNA"/>
</dbReference>
<keyword evidence="2" id="KW-1185">Reference proteome</keyword>
<comment type="caution">
    <text evidence="1">The sequence shown here is derived from an EMBL/GenBank/DDBJ whole genome shotgun (WGS) entry which is preliminary data.</text>
</comment>
<proteinExistence type="predicted"/>
<dbReference type="AlphaFoldDB" id="A0A917H5Y5"/>
<dbReference type="Proteomes" id="UP000600247">
    <property type="component" value="Unassembled WGS sequence"/>
</dbReference>
<sequence>METAQIITHDNRKIYPDIYSVKPGPVQILRVPKMQYVTQEMSTTFHMNWAGRPEPLDEQWIVWKIVNQLKQITKKSIGYKFKLMPTEIIWHSINDDDKYNITHMMQVPDCITSEIYEEARANVEKNLRGQTVPKTKFVVEDSTISAQKLHVGHYQDTLLTLQEIENYTEEQGYRIKGNRREIYLTPAMQCHLPETWKTIVRVEIDKLD</sequence>
<evidence type="ECO:0000313" key="1">
    <source>
        <dbReference type="EMBL" id="GGG68509.1"/>
    </source>
</evidence>
<dbReference type="InterPro" id="IPR011256">
    <property type="entry name" value="Reg_factor_effector_dom_sf"/>
</dbReference>
<protein>
    <recommendedName>
        <fullName evidence="3">GyrI-like small molecule binding domain-containing protein</fullName>
    </recommendedName>
</protein>